<reference evidence="4 5" key="1">
    <citation type="submission" date="2020-07" db="EMBL/GenBank/DDBJ databases">
        <title>The yeast mating-type switching endonuclease HO is a domesticated member of an unorthodox homing genetic element family.</title>
        <authorList>
            <person name="Coughlan A.Y."/>
            <person name="Lombardi L."/>
            <person name="Braun-Galleani S."/>
            <person name="Martos A.R."/>
            <person name="Galeote V."/>
            <person name="Bigey F."/>
            <person name="Dequin S."/>
            <person name="Byrne K.P."/>
            <person name="Wolfe K.H."/>
        </authorList>
    </citation>
    <scope>NUCLEOTIDE SEQUENCE [LARGE SCALE GENOMIC DNA]</scope>
    <source>
        <strain evidence="4 5">NRRL Y-6702</strain>
    </source>
</reference>
<dbReference type="InterPro" id="IPR000782">
    <property type="entry name" value="FAS1_domain"/>
</dbReference>
<dbReference type="InterPro" id="IPR036378">
    <property type="entry name" value="FAS1_dom_sf"/>
</dbReference>
<feature type="chain" id="PRO_5028844945" description="FAS1 domain-containing protein" evidence="2">
    <location>
        <begin position="31"/>
        <end position="280"/>
    </location>
</feature>
<evidence type="ECO:0000259" key="3">
    <source>
        <dbReference type="PROSITE" id="PS50213"/>
    </source>
</evidence>
<dbReference type="AlphaFoldDB" id="A0A7H9BA75"/>
<accession>A0A7H9BA75</accession>
<organism evidence="4 5">
    <name type="scientific">Zygotorulaspora mrakii</name>
    <name type="common">Zygosaccharomyces mrakii</name>
    <dbReference type="NCBI Taxonomy" id="42260"/>
    <lineage>
        <taxon>Eukaryota</taxon>
        <taxon>Fungi</taxon>
        <taxon>Dikarya</taxon>
        <taxon>Ascomycota</taxon>
        <taxon>Saccharomycotina</taxon>
        <taxon>Saccharomycetes</taxon>
        <taxon>Saccharomycetales</taxon>
        <taxon>Saccharomycetaceae</taxon>
        <taxon>Zygotorulaspora</taxon>
    </lineage>
</organism>
<dbReference type="Gene3D" id="2.30.180.10">
    <property type="entry name" value="FAS1 domain"/>
    <property type="match status" value="1"/>
</dbReference>
<evidence type="ECO:0000313" key="4">
    <source>
        <dbReference type="EMBL" id="QLG74919.1"/>
    </source>
</evidence>
<dbReference type="KEGG" id="zmk:HG535_0H02460"/>
<dbReference type="Proteomes" id="UP000509704">
    <property type="component" value="Chromosome 8"/>
</dbReference>
<dbReference type="SUPFAM" id="SSF82153">
    <property type="entry name" value="FAS1 domain"/>
    <property type="match status" value="1"/>
</dbReference>
<keyword evidence="1 2" id="KW-0732">Signal</keyword>
<dbReference type="GeneID" id="59238722"/>
<dbReference type="PANTHER" id="PTHR28156:SF1">
    <property type="entry name" value="FAS1 DOMAIN-CONTAINING PROTEIN YDR262W"/>
    <property type="match status" value="1"/>
</dbReference>
<dbReference type="InterPro" id="IPR040200">
    <property type="entry name" value="Mug57-like"/>
</dbReference>
<evidence type="ECO:0000256" key="2">
    <source>
        <dbReference type="SAM" id="SignalP"/>
    </source>
</evidence>
<protein>
    <recommendedName>
        <fullName evidence="3">FAS1 domain-containing protein</fullName>
    </recommendedName>
</protein>
<dbReference type="OrthoDB" id="5551751at2759"/>
<evidence type="ECO:0000313" key="5">
    <source>
        <dbReference type="Proteomes" id="UP000509704"/>
    </source>
</evidence>
<dbReference type="RefSeq" id="XP_037146644.1">
    <property type="nucleotide sequence ID" value="XM_037290749.1"/>
</dbReference>
<feature type="signal peptide" evidence="2">
    <location>
        <begin position="1"/>
        <end position="30"/>
    </location>
</feature>
<feature type="domain" description="FAS1" evidence="3">
    <location>
        <begin position="109"/>
        <end position="274"/>
    </location>
</feature>
<sequence>MVHFKLNSLLSIGLSAAYLFSLMGLPEVSCKNIADLTPYKDENGKIHLMVDENHLGKRDAVRPLLALEDIINGEKLLSKREPVDPKSFFEPDGDNFKGGQKNFAGDVMIMDLNSKLPTLREISIFYEYMRNDIVFSQKLGDDNADLIVIAPKNDAISRLGLKPWQFPKNIENMEDDGALEADIQSAIENNIQEFVRSHIVDYDDSKSANFEELRCTILKSVAMEQSNDEGSGDILLKKENDQFYIASIRDEEFHLVEKVETGANGVILIVDTCLVFPQNV</sequence>
<dbReference type="PANTHER" id="PTHR28156">
    <property type="entry name" value="FAS1 DOMAIN-CONTAINING PROTEIN YDR262W"/>
    <property type="match status" value="1"/>
</dbReference>
<dbReference type="EMBL" id="CP058611">
    <property type="protein sequence ID" value="QLG74919.1"/>
    <property type="molecule type" value="Genomic_DNA"/>
</dbReference>
<evidence type="ECO:0000256" key="1">
    <source>
        <dbReference type="ARBA" id="ARBA00022729"/>
    </source>
</evidence>
<proteinExistence type="predicted"/>
<gene>
    <name evidence="4" type="ORF">HG535_0H02460</name>
</gene>
<dbReference type="PROSITE" id="PS50213">
    <property type="entry name" value="FAS1"/>
    <property type="match status" value="1"/>
</dbReference>
<keyword evidence="5" id="KW-1185">Reference proteome</keyword>
<name>A0A7H9BA75_ZYGMR</name>